<proteinExistence type="inferred from homology"/>
<dbReference type="EMBL" id="JBHLVF010000061">
    <property type="protein sequence ID" value="MFC0396563.1"/>
    <property type="molecule type" value="Genomic_DNA"/>
</dbReference>
<gene>
    <name evidence="3" type="ORF">ACFFJ8_35095</name>
</gene>
<sequence length="163" mass="18676">MTRHAHVKAQVTHRFKASPERVFDAWLNPEFATRWLFTSPTSDPAGRRMEMDARVGGSYTIVDRRNGTDYIGDGEYEEIDRPHRIVFTFRMAQFSEAIDRVIIEIKALESGCELTLTQEITVPHEDSASPKQIQEMLAAYKGSTEKGWTKMFKALEKQLASHQ</sequence>
<evidence type="ECO:0000256" key="1">
    <source>
        <dbReference type="ARBA" id="ARBA00006817"/>
    </source>
</evidence>
<dbReference type="SUPFAM" id="SSF55961">
    <property type="entry name" value="Bet v1-like"/>
    <property type="match status" value="1"/>
</dbReference>
<reference evidence="3 4" key="1">
    <citation type="submission" date="2024-09" db="EMBL/GenBank/DDBJ databases">
        <authorList>
            <person name="Sun Q."/>
            <person name="Mori K."/>
        </authorList>
    </citation>
    <scope>NUCLEOTIDE SEQUENCE [LARGE SCALE GENOMIC DNA]</scope>
    <source>
        <strain evidence="3 4">CCM 4839</strain>
    </source>
</reference>
<dbReference type="InterPro" id="IPR023393">
    <property type="entry name" value="START-like_dom_sf"/>
</dbReference>
<dbReference type="RefSeq" id="WP_204818590.1">
    <property type="nucleotide sequence ID" value="NZ_JANHOF010000005.1"/>
</dbReference>
<evidence type="ECO:0000313" key="3">
    <source>
        <dbReference type="EMBL" id="MFC0396563.1"/>
    </source>
</evidence>
<dbReference type="Gene3D" id="3.30.530.20">
    <property type="match status" value="1"/>
</dbReference>
<accession>A0ABV6JKX9</accession>
<dbReference type="InterPro" id="IPR013538">
    <property type="entry name" value="ASHA1/2-like_C"/>
</dbReference>
<evidence type="ECO:0000313" key="4">
    <source>
        <dbReference type="Proteomes" id="UP001589818"/>
    </source>
</evidence>
<keyword evidence="4" id="KW-1185">Reference proteome</keyword>
<evidence type="ECO:0000259" key="2">
    <source>
        <dbReference type="Pfam" id="PF08327"/>
    </source>
</evidence>
<protein>
    <submittedName>
        <fullName evidence="3">SRPBCC domain-containing protein</fullName>
    </submittedName>
</protein>
<feature type="domain" description="Activator of Hsp90 ATPase homologue 1/2-like C-terminal" evidence="2">
    <location>
        <begin position="16"/>
        <end position="159"/>
    </location>
</feature>
<organism evidence="3 4">
    <name type="scientific">Paenibacillus mendelii</name>
    <dbReference type="NCBI Taxonomy" id="206163"/>
    <lineage>
        <taxon>Bacteria</taxon>
        <taxon>Bacillati</taxon>
        <taxon>Bacillota</taxon>
        <taxon>Bacilli</taxon>
        <taxon>Bacillales</taxon>
        <taxon>Paenibacillaceae</taxon>
        <taxon>Paenibacillus</taxon>
    </lineage>
</organism>
<name>A0ABV6JKX9_9BACL</name>
<comment type="similarity">
    <text evidence="1">Belongs to the AHA1 family.</text>
</comment>
<dbReference type="CDD" id="cd07814">
    <property type="entry name" value="SRPBCC_CalC_Aha1-like"/>
    <property type="match status" value="1"/>
</dbReference>
<dbReference type="Proteomes" id="UP001589818">
    <property type="component" value="Unassembled WGS sequence"/>
</dbReference>
<comment type="caution">
    <text evidence="3">The sequence shown here is derived from an EMBL/GenBank/DDBJ whole genome shotgun (WGS) entry which is preliminary data.</text>
</comment>
<dbReference type="Pfam" id="PF08327">
    <property type="entry name" value="AHSA1"/>
    <property type="match status" value="1"/>
</dbReference>